<evidence type="ECO:0000313" key="6">
    <source>
        <dbReference type="Proteomes" id="UP000759131"/>
    </source>
</evidence>
<evidence type="ECO:0000313" key="5">
    <source>
        <dbReference type="EMBL" id="CAD7648665.1"/>
    </source>
</evidence>
<dbReference type="PANTHER" id="PTHR12446">
    <property type="entry name" value="TESMIN/TSO1-RELATED"/>
    <property type="match status" value="1"/>
</dbReference>
<reference evidence="5" key="1">
    <citation type="submission" date="2020-11" db="EMBL/GenBank/DDBJ databases">
        <authorList>
            <person name="Tran Van P."/>
        </authorList>
    </citation>
    <scope>NUCLEOTIDE SEQUENCE</scope>
</reference>
<comment type="similarity">
    <text evidence="2">Belongs to the lin-54 family.</text>
</comment>
<dbReference type="EMBL" id="CAJPIZ010044311">
    <property type="protein sequence ID" value="CAG2122095.1"/>
    <property type="molecule type" value="Genomic_DNA"/>
</dbReference>
<keyword evidence="3" id="KW-0539">Nucleus</keyword>
<evidence type="ECO:0000259" key="4">
    <source>
        <dbReference type="PROSITE" id="PS51634"/>
    </source>
</evidence>
<feature type="non-terminal residue" evidence="5">
    <location>
        <position position="269"/>
    </location>
</feature>
<keyword evidence="6" id="KW-1185">Reference proteome</keyword>
<dbReference type="InterPro" id="IPR005172">
    <property type="entry name" value="CRC"/>
</dbReference>
<sequence>PIAPNTSVRTIAPIPQSTHRLIVPTTSVRAGTATFTAVTASPTTGSQTTTFLTTTGASNSGQVFMLPNPMLKIATTTTAGSTTPTSKSVSFATTGPQRTNFVPIAPSPMTASSTVNTLTAAQISSLKITNGTKAVEDPNQRKPCNCTKSQCLKLYCDCFANGEFCSSCNCISCHNNLDHEEDRQKAIRQCLERNPHAFHPKIGKGRAGDTERRHTKGCNCRRSGCLKNYCECYEAKILCSSLCKCCGCKNFEESFERKTLMHLADAAEV</sequence>
<accession>A0A7R9LVJ1</accession>
<dbReference type="PANTHER" id="PTHR12446:SF34">
    <property type="entry name" value="PROTEIN LIN-54 HOMOLOG"/>
    <property type="match status" value="1"/>
</dbReference>
<dbReference type="Pfam" id="PF03638">
    <property type="entry name" value="TCR"/>
    <property type="match status" value="2"/>
</dbReference>
<dbReference type="SMART" id="SM01114">
    <property type="entry name" value="CXC"/>
    <property type="match status" value="2"/>
</dbReference>
<dbReference type="Proteomes" id="UP000759131">
    <property type="component" value="Unassembled WGS sequence"/>
</dbReference>
<name>A0A7R9LVJ1_9ACAR</name>
<dbReference type="GO" id="GO:0005634">
    <property type="term" value="C:nucleus"/>
    <property type="evidence" value="ECO:0007669"/>
    <property type="project" value="UniProtKB-SubCell"/>
</dbReference>
<feature type="non-terminal residue" evidence="5">
    <location>
        <position position="1"/>
    </location>
</feature>
<organism evidence="5">
    <name type="scientific">Medioppia subpectinata</name>
    <dbReference type="NCBI Taxonomy" id="1979941"/>
    <lineage>
        <taxon>Eukaryota</taxon>
        <taxon>Metazoa</taxon>
        <taxon>Ecdysozoa</taxon>
        <taxon>Arthropoda</taxon>
        <taxon>Chelicerata</taxon>
        <taxon>Arachnida</taxon>
        <taxon>Acari</taxon>
        <taxon>Acariformes</taxon>
        <taxon>Sarcoptiformes</taxon>
        <taxon>Oribatida</taxon>
        <taxon>Brachypylina</taxon>
        <taxon>Oppioidea</taxon>
        <taxon>Oppiidae</taxon>
        <taxon>Medioppia</taxon>
    </lineage>
</organism>
<evidence type="ECO:0000256" key="3">
    <source>
        <dbReference type="ARBA" id="ARBA00023242"/>
    </source>
</evidence>
<evidence type="ECO:0000256" key="2">
    <source>
        <dbReference type="ARBA" id="ARBA00007267"/>
    </source>
</evidence>
<dbReference type="EMBL" id="OC898886">
    <property type="protein sequence ID" value="CAD7648665.1"/>
    <property type="molecule type" value="Genomic_DNA"/>
</dbReference>
<proteinExistence type="inferred from homology"/>
<protein>
    <recommendedName>
        <fullName evidence="4">CRC domain-containing protein</fullName>
    </recommendedName>
</protein>
<dbReference type="AlphaFoldDB" id="A0A7R9LVJ1"/>
<dbReference type="GO" id="GO:0006355">
    <property type="term" value="P:regulation of DNA-templated transcription"/>
    <property type="evidence" value="ECO:0007669"/>
    <property type="project" value="TreeGrafter"/>
</dbReference>
<comment type="subcellular location">
    <subcellularLocation>
        <location evidence="1">Nucleus</location>
    </subcellularLocation>
</comment>
<feature type="domain" description="CRC" evidence="4">
    <location>
        <begin position="140"/>
        <end position="253"/>
    </location>
</feature>
<dbReference type="InterPro" id="IPR028307">
    <property type="entry name" value="Lin-54_fam"/>
</dbReference>
<dbReference type="InterPro" id="IPR033467">
    <property type="entry name" value="Tesmin/TSO1-like_CXC"/>
</dbReference>
<evidence type="ECO:0000256" key="1">
    <source>
        <dbReference type="ARBA" id="ARBA00004123"/>
    </source>
</evidence>
<dbReference type="PROSITE" id="PS51634">
    <property type="entry name" value="CRC"/>
    <property type="match status" value="1"/>
</dbReference>
<gene>
    <name evidence="5" type="ORF">OSB1V03_LOCUS22041</name>
</gene>
<dbReference type="OrthoDB" id="6283463at2759"/>